<dbReference type="EMBL" id="JAHSTP010000007">
    <property type="protein sequence ID" value="MBZ6153259.1"/>
    <property type="molecule type" value="Genomic_DNA"/>
</dbReference>
<evidence type="ECO:0000256" key="6">
    <source>
        <dbReference type="ARBA" id="ARBA00023316"/>
    </source>
</evidence>
<feature type="compositionally biased region" description="Low complexity" evidence="8">
    <location>
        <begin position="9"/>
        <end position="21"/>
    </location>
</feature>
<gene>
    <name evidence="10" type="ORF">KVH32_19170</name>
</gene>
<feature type="region of interest" description="Disordered" evidence="8">
    <location>
        <begin position="1"/>
        <end position="24"/>
    </location>
</feature>
<evidence type="ECO:0000256" key="4">
    <source>
        <dbReference type="ARBA" id="ARBA00022960"/>
    </source>
</evidence>
<dbReference type="InterPro" id="IPR001967">
    <property type="entry name" value="Peptidase_S11_N"/>
</dbReference>
<organism evidence="10 11">
    <name type="scientific">Streptomyces olivaceus</name>
    <dbReference type="NCBI Taxonomy" id="47716"/>
    <lineage>
        <taxon>Bacteria</taxon>
        <taxon>Bacillati</taxon>
        <taxon>Actinomycetota</taxon>
        <taxon>Actinomycetes</taxon>
        <taxon>Kitasatosporales</taxon>
        <taxon>Streptomycetaceae</taxon>
        <taxon>Streptomyces</taxon>
    </lineage>
</organism>
<keyword evidence="4" id="KW-0133">Cell shape</keyword>
<dbReference type="Pfam" id="PF00768">
    <property type="entry name" value="Peptidase_S11"/>
    <property type="match status" value="1"/>
</dbReference>
<keyword evidence="11" id="KW-1185">Reference proteome</keyword>
<accession>A0ABS7W6L6</accession>
<dbReference type="PANTHER" id="PTHR35333:SF5">
    <property type="entry name" value="CONSERVED LIPOPROTEIN LPQF-RELATED"/>
    <property type="match status" value="1"/>
</dbReference>
<dbReference type="GO" id="GO:0004180">
    <property type="term" value="F:carboxypeptidase activity"/>
    <property type="evidence" value="ECO:0007669"/>
    <property type="project" value="UniProtKB-KW"/>
</dbReference>
<evidence type="ECO:0000256" key="2">
    <source>
        <dbReference type="ARBA" id="ARBA00022729"/>
    </source>
</evidence>
<dbReference type="InterPro" id="IPR018044">
    <property type="entry name" value="Peptidase_S11"/>
</dbReference>
<feature type="region of interest" description="Disordered" evidence="8">
    <location>
        <begin position="318"/>
        <end position="338"/>
    </location>
</feature>
<sequence length="338" mass="35339">MHRLPDPGTPGDTRGPDGPRTPARHRGALLAAAATALATLMALTVLLHTDSGADAASTTLPWPDDGQAAVLIEGLGERGDLGAHGPERPVPIASVAKVMTAHVILRDHPLHGDESGPLVPVDQQAVNESFSGTESTVEVRPGQRLTQRRLLELMLIPSGNNIARLLARWDAGSQQAFVARMNSAAADLGMHRTTYTGASGIEPTTLSTAADQLKLARKAMRDDVFRSIVARPDTTAPAMPGPLPNTNDLLDTRGVVGIKTGSSTPAGGALMWAVTVRDGRGHEHLALGVVLHQHSDTTPREGLQAAFDTSRALMEAVRSRASTTTPTPTAQDTGPTSG</sequence>
<dbReference type="InterPro" id="IPR000871">
    <property type="entry name" value="Beta-lactam_class-A"/>
</dbReference>
<protein>
    <submittedName>
        <fullName evidence="10">D-alanyl-D-alanine carboxypeptidase</fullName>
    </submittedName>
</protein>
<dbReference type="Proteomes" id="UP000758701">
    <property type="component" value="Unassembled WGS sequence"/>
</dbReference>
<keyword evidence="3" id="KW-0378">Hydrolase</keyword>
<dbReference type="Gene3D" id="3.40.710.10">
    <property type="entry name" value="DD-peptidase/beta-lactamase superfamily"/>
    <property type="match status" value="1"/>
</dbReference>
<proteinExistence type="inferred from homology"/>
<feature type="domain" description="Peptidase S11 D-alanyl-D-alanine carboxypeptidase A N-terminal" evidence="9">
    <location>
        <begin position="81"/>
        <end position="272"/>
    </location>
</feature>
<evidence type="ECO:0000256" key="3">
    <source>
        <dbReference type="ARBA" id="ARBA00022801"/>
    </source>
</evidence>
<keyword evidence="10" id="KW-0645">Protease</keyword>
<keyword evidence="2" id="KW-0732">Signal</keyword>
<reference evidence="10 11" key="1">
    <citation type="submission" date="2021-06" db="EMBL/GenBank/DDBJ databases">
        <title>Ecological speciation of a Streptomyces species isolated from different habitats and geographic origins.</title>
        <authorList>
            <person name="Wang J."/>
        </authorList>
    </citation>
    <scope>NUCLEOTIDE SEQUENCE [LARGE SCALE GENOMIC DNA]</scope>
    <source>
        <strain evidence="10 11">FXJ8.012</strain>
    </source>
</reference>
<keyword evidence="6" id="KW-0961">Cell wall biogenesis/degradation</keyword>
<dbReference type="RefSeq" id="WP_263442328.1">
    <property type="nucleotide sequence ID" value="NZ_JAHSST010000007.1"/>
</dbReference>
<dbReference type="InterPro" id="IPR012338">
    <property type="entry name" value="Beta-lactam/transpept-like"/>
</dbReference>
<comment type="caution">
    <text evidence="10">The sequence shown here is derived from an EMBL/GenBank/DDBJ whole genome shotgun (WGS) entry which is preliminary data.</text>
</comment>
<evidence type="ECO:0000256" key="7">
    <source>
        <dbReference type="RuleBase" id="RU004016"/>
    </source>
</evidence>
<evidence type="ECO:0000313" key="11">
    <source>
        <dbReference type="Proteomes" id="UP000758701"/>
    </source>
</evidence>
<keyword evidence="10" id="KW-0121">Carboxypeptidase</keyword>
<dbReference type="SUPFAM" id="SSF56601">
    <property type="entry name" value="beta-lactamase/transpeptidase-like"/>
    <property type="match status" value="1"/>
</dbReference>
<evidence type="ECO:0000256" key="5">
    <source>
        <dbReference type="ARBA" id="ARBA00022984"/>
    </source>
</evidence>
<dbReference type="PANTHER" id="PTHR35333">
    <property type="entry name" value="BETA-LACTAMASE"/>
    <property type="match status" value="1"/>
</dbReference>
<dbReference type="PRINTS" id="PR00725">
    <property type="entry name" value="DADACBPTASE1"/>
</dbReference>
<name>A0ABS7W6L6_STROV</name>
<evidence type="ECO:0000256" key="8">
    <source>
        <dbReference type="SAM" id="MobiDB-lite"/>
    </source>
</evidence>
<evidence type="ECO:0000259" key="9">
    <source>
        <dbReference type="Pfam" id="PF00768"/>
    </source>
</evidence>
<feature type="compositionally biased region" description="Low complexity" evidence="8">
    <location>
        <begin position="323"/>
        <end position="338"/>
    </location>
</feature>
<evidence type="ECO:0000313" key="10">
    <source>
        <dbReference type="EMBL" id="MBZ6153259.1"/>
    </source>
</evidence>
<evidence type="ECO:0000256" key="1">
    <source>
        <dbReference type="ARBA" id="ARBA00007164"/>
    </source>
</evidence>
<comment type="similarity">
    <text evidence="1 7">Belongs to the peptidase S11 family.</text>
</comment>
<keyword evidence="5" id="KW-0573">Peptidoglycan synthesis</keyword>